<sequence length="302" mass="32856">MNKILSFTFALCTLTLADEALEASRDRDESLSHTSTIHSVNLSRSVVSASGFEQDHTLAPASISVITPQEIQTRPVRDLAEALSNVPGVSIDSDVSKTGGYGISIRGMGSSYTLILVDGKRINSDSSLFPNRFGDSITSFMPPLSAIERIEVIRGPASTLYGSDAIGGVVNIVTKKSFGEWGVSFGYDYTMQQEKHFGNTQGFNFFGAGALNAAKNLGLMLRGRVYTRDFVSNNNLRVVPTSNGTNNTAKRNEIVGLAPMQTYNIGARLLYNSKEGINNTPRDHIYLDIDYAQQDYDNSQSL</sequence>
<gene>
    <name evidence="10" type="ORF">CQA63_03355</name>
</gene>
<feature type="domain" description="TonB-dependent receptor plug" evidence="9">
    <location>
        <begin position="59"/>
        <end position="169"/>
    </location>
</feature>
<keyword evidence="4 8" id="KW-0812">Transmembrane</keyword>
<comment type="similarity">
    <text evidence="8">Belongs to the TonB-dependent receptor family.</text>
</comment>
<dbReference type="InterPro" id="IPR036942">
    <property type="entry name" value="Beta-barrel_TonB_sf"/>
</dbReference>
<dbReference type="SUPFAM" id="SSF56935">
    <property type="entry name" value="Porins"/>
    <property type="match status" value="1"/>
</dbReference>
<evidence type="ECO:0000313" key="11">
    <source>
        <dbReference type="Proteomes" id="UP000256599"/>
    </source>
</evidence>
<keyword evidence="6 8" id="KW-0472">Membrane</keyword>
<protein>
    <recommendedName>
        <fullName evidence="9">TonB-dependent receptor plug domain-containing protein</fullName>
    </recommendedName>
</protein>
<name>A0A3D8I5H9_9HELI</name>
<keyword evidence="11" id="KW-1185">Reference proteome</keyword>
<dbReference type="EMBL" id="NXLR01000004">
    <property type="protein sequence ID" value="RDU60266.1"/>
    <property type="molecule type" value="Genomic_DNA"/>
</dbReference>
<comment type="subcellular location">
    <subcellularLocation>
        <location evidence="1 8">Cell outer membrane</location>
        <topology evidence="1 8">Multi-pass membrane protein</topology>
    </subcellularLocation>
</comment>
<evidence type="ECO:0000256" key="2">
    <source>
        <dbReference type="ARBA" id="ARBA00022448"/>
    </source>
</evidence>
<dbReference type="Gene3D" id="2.170.130.10">
    <property type="entry name" value="TonB-dependent receptor, plug domain"/>
    <property type="match status" value="1"/>
</dbReference>
<dbReference type="GO" id="GO:0044718">
    <property type="term" value="P:siderophore transmembrane transport"/>
    <property type="evidence" value="ECO:0007669"/>
    <property type="project" value="TreeGrafter"/>
</dbReference>
<proteinExistence type="inferred from homology"/>
<evidence type="ECO:0000256" key="6">
    <source>
        <dbReference type="ARBA" id="ARBA00023136"/>
    </source>
</evidence>
<evidence type="ECO:0000313" key="10">
    <source>
        <dbReference type="EMBL" id="RDU60266.1"/>
    </source>
</evidence>
<dbReference type="OrthoDB" id="5389752at2"/>
<keyword evidence="5" id="KW-0732">Signal</keyword>
<evidence type="ECO:0000256" key="3">
    <source>
        <dbReference type="ARBA" id="ARBA00022452"/>
    </source>
</evidence>
<dbReference type="GO" id="GO:0015344">
    <property type="term" value="F:siderophore uptake transmembrane transporter activity"/>
    <property type="evidence" value="ECO:0007669"/>
    <property type="project" value="TreeGrafter"/>
</dbReference>
<dbReference type="InterPro" id="IPR039426">
    <property type="entry name" value="TonB-dep_rcpt-like"/>
</dbReference>
<evidence type="ECO:0000256" key="8">
    <source>
        <dbReference type="PROSITE-ProRule" id="PRU01360"/>
    </source>
</evidence>
<evidence type="ECO:0000256" key="5">
    <source>
        <dbReference type="ARBA" id="ARBA00022729"/>
    </source>
</evidence>
<dbReference type="PANTHER" id="PTHR30069">
    <property type="entry name" value="TONB-DEPENDENT OUTER MEMBRANE RECEPTOR"/>
    <property type="match status" value="1"/>
</dbReference>
<keyword evidence="2 8" id="KW-0813">Transport</keyword>
<dbReference type="PANTHER" id="PTHR30069:SF53">
    <property type="entry name" value="COLICIN I RECEPTOR-RELATED"/>
    <property type="match status" value="1"/>
</dbReference>
<evidence type="ECO:0000256" key="7">
    <source>
        <dbReference type="ARBA" id="ARBA00023237"/>
    </source>
</evidence>
<dbReference type="RefSeq" id="WP_104699513.1">
    <property type="nucleotide sequence ID" value="NZ_FZPP01000007.1"/>
</dbReference>
<dbReference type="InterPro" id="IPR037066">
    <property type="entry name" value="Plug_dom_sf"/>
</dbReference>
<dbReference type="Proteomes" id="UP000256599">
    <property type="component" value="Unassembled WGS sequence"/>
</dbReference>
<dbReference type="Pfam" id="PF07715">
    <property type="entry name" value="Plug"/>
    <property type="match status" value="1"/>
</dbReference>
<comment type="caution">
    <text evidence="10">The sequence shown here is derived from an EMBL/GenBank/DDBJ whole genome shotgun (WGS) entry which is preliminary data.</text>
</comment>
<organism evidence="10 11">
    <name type="scientific">Helicobacter marmotae</name>
    <dbReference type="NCBI Taxonomy" id="152490"/>
    <lineage>
        <taxon>Bacteria</taxon>
        <taxon>Pseudomonadati</taxon>
        <taxon>Campylobacterota</taxon>
        <taxon>Epsilonproteobacteria</taxon>
        <taxon>Campylobacterales</taxon>
        <taxon>Helicobacteraceae</taxon>
        <taxon>Helicobacter</taxon>
    </lineage>
</organism>
<dbReference type="InterPro" id="IPR012910">
    <property type="entry name" value="Plug_dom"/>
</dbReference>
<evidence type="ECO:0000259" key="9">
    <source>
        <dbReference type="Pfam" id="PF07715"/>
    </source>
</evidence>
<dbReference type="AlphaFoldDB" id="A0A3D8I5H9"/>
<keyword evidence="7 8" id="KW-0998">Cell outer membrane</keyword>
<keyword evidence="3 8" id="KW-1134">Transmembrane beta strand</keyword>
<dbReference type="GO" id="GO:0009279">
    <property type="term" value="C:cell outer membrane"/>
    <property type="evidence" value="ECO:0007669"/>
    <property type="project" value="UniProtKB-SubCell"/>
</dbReference>
<reference evidence="10 11" key="1">
    <citation type="submission" date="2018-04" db="EMBL/GenBank/DDBJ databases">
        <title>Novel Campyloabacter and Helicobacter Species and Strains.</title>
        <authorList>
            <person name="Mannion A.J."/>
            <person name="Shen Z."/>
            <person name="Fox J.G."/>
        </authorList>
    </citation>
    <scope>NUCLEOTIDE SEQUENCE [LARGE SCALE GENOMIC DNA]</scope>
    <source>
        <strain evidence="10 11">MIT 98-6070</strain>
    </source>
</reference>
<evidence type="ECO:0000256" key="1">
    <source>
        <dbReference type="ARBA" id="ARBA00004571"/>
    </source>
</evidence>
<dbReference type="PROSITE" id="PS52016">
    <property type="entry name" value="TONB_DEPENDENT_REC_3"/>
    <property type="match status" value="1"/>
</dbReference>
<evidence type="ECO:0000256" key="4">
    <source>
        <dbReference type="ARBA" id="ARBA00022692"/>
    </source>
</evidence>
<dbReference type="Gene3D" id="2.40.170.20">
    <property type="entry name" value="TonB-dependent receptor, beta-barrel domain"/>
    <property type="match status" value="1"/>
</dbReference>
<accession>A0A3D8I5H9</accession>